<gene>
    <name evidence="1" type="ORF">E6O75_ATG00675</name>
</gene>
<dbReference type="Proteomes" id="UP000298493">
    <property type="component" value="Unassembled WGS sequence"/>
</dbReference>
<evidence type="ECO:0000313" key="2">
    <source>
        <dbReference type="Proteomes" id="UP000298493"/>
    </source>
</evidence>
<protein>
    <submittedName>
        <fullName evidence="1">Uncharacterized protein</fullName>
    </submittedName>
</protein>
<keyword evidence="2" id="KW-1185">Reference proteome</keyword>
<evidence type="ECO:0000313" key="1">
    <source>
        <dbReference type="EMBL" id="TID27908.1"/>
    </source>
</evidence>
<dbReference type="EMBL" id="SNSC02000001">
    <property type="protein sequence ID" value="TID27908.1"/>
    <property type="molecule type" value="Genomic_DNA"/>
</dbReference>
<dbReference type="AlphaFoldDB" id="A0A4Z1PUC0"/>
<reference evidence="1 2" key="1">
    <citation type="submission" date="2019-04" db="EMBL/GenBank/DDBJ databases">
        <title>High contiguity whole genome sequence and gene annotation resource for two Venturia nashicola isolates.</title>
        <authorList>
            <person name="Prokchorchik M."/>
            <person name="Won K."/>
            <person name="Lee Y."/>
            <person name="Choi E.D."/>
            <person name="Segonzac C."/>
            <person name="Sohn K.H."/>
        </authorList>
    </citation>
    <scope>NUCLEOTIDE SEQUENCE [LARGE SCALE GENOMIC DNA]</scope>
    <source>
        <strain evidence="1 2">PRI2</strain>
    </source>
</reference>
<accession>A0A4Z1PUC0</accession>
<sequence>MKGMQDLGIKAAQSEYGNLIGVFVEGMLGARREKEVQEMIAEYQMSLSTAMSKSHAQKRTTKRRATFDLLQAVPQDFEIRFPDLMRDCQILTRLAERFTYGILVLIRDEDMEVLRLAGLDDLEDLVNLFLNDTTTDLISNSRDTVNCWSSSFSSR</sequence>
<name>A0A4Z1PUC0_9PEZI</name>
<comment type="caution">
    <text evidence="1">The sequence shown here is derived from an EMBL/GenBank/DDBJ whole genome shotgun (WGS) entry which is preliminary data.</text>
</comment>
<proteinExistence type="predicted"/>
<organism evidence="1 2">
    <name type="scientific">Venturia nashicola</name>
    <dbReference type="NCBI Taxonomy" id="86259"/>
    <lineage>
        <taxon>Eukaryota</taxon>
        <taxon>Fungi</taxon>
        <taxon>Dikarya</taxon>
        <taxon>Ascomycota</taxon>
        <taxon>Pezizomycotina</taxon>
        <taxon>Dothideomycetes</taxon>
        <taxon>Pleosporomycetidae</taxon>
        <taxon>Venturiales</taxon>
        <taxon>Venturiaceae</taxon>
        <taxon>Venturia</taxon>
    </lineage>
</organism>